<dbReference type="Proteomes" id="UP001501479">
    <property type="component" value="Unassembled WGS sequence"/>
</dbReference>
<dbReference type="InterPro" id="IPR010982">
    <property type="entry name" value="Lambda_DNA-bd_dom_sf"/>
</dbReference>
<sequence length="70" mass="8040">MSGNDGDTKNPVDLIMNRTGMTLEQIGEIVGVKWQSVQQWRKRGSIPPRHIKKLAQKTKIPRRELAPELY</sequence>
<comment type="caution">
    <text evidence="1">The sequence shown here is derived from an EMBL/GenBank/DDBJ whole genome shotgun (WGS) entry which is preliminary data.</text>
</comment>
<name>A0ABP7EMZ1_9GAMM</name>
<proteinExistence type="predicted"/>
<reference evidence="2" key="1">
    <citation type="journal article" date="2019" name="Int. J. Syst. Evol. Microbiol.">
        <title>The Global Catalogue of Microorganisms (GCM) 10K type strain sequencing project: providing services to taxonomists for standard genome sequencing and annotation.</title>
        <authorList>
            <consortium name="The Broad Institute Genomics Platform"/>
            <consortium name="The Broad Institute Genome Sequencing Center for Infectious Disease"/>
            <person name="Wu L."/>
            <person name="Ma J."/>
        </authorList>
    </citation>
    <scope>NUCLEOTIDE SEQUENCE [LARGE SCALE GENOMIC DNA]</scope>
    <source>
        <strain evidence="2">JCM 17329</strain>
    </source>
</reference>
<organism evidence="1 2">
    <name type="scientific">Oceanisphaera sediminis</name>
    <dbReference type="NCBI Taxonomy" id="981381"/>
    <lineage>
        <taxon>Bacteria</taxon>
        <taxon>Pseudomonadati</taxon>
        <taxon>Pseudomonadota</taxon>
        <taxon>Gammaproteobacteria</taxon>
        <taxon>Aeromonadales</taxon>
        <taxon>Aeromonadaceae</taxon>
        <taxon>Oceanisphaera</taxon>
    </lineage>
</organism>
<dbReference type="InterPro" id="IPR001387">
    <property type="entry name" value="Cro/C1-type_HTH"/>
</dbReference>
<evidence type="ECO:0000313" key="1">
    <source>
        <dbReference type="EMBL" id="GAA3721266.1"/>
    </source>
</evidence>
<dbReference type="Gene3D" id="1.10.260.40">
    <property type="entry name" value="lambda repressor-like DNA-binding domains"/>
    <property type="match status" value="1"/>
</dbReference>
<dbReference type="RefSeq" id="WP_344965798.1">
    <property type="nucleotide sequence ID" value="NZ_BAABDS010000046.1"/>
</dbReference>
<protein>
    <recommendedName>
        <fullName evidence="3">HTH cro/C1-type domain-containing protein</fullName>
    </recommendedName>
</protein>
<dbReference type="EMBL" id="BAABDS010000046">
    <property type="protein sequence ID" value="GAA3721266.1"/>
    <property type="molecule type" value="Genomic_DNA"/>
</dbReference>
<keyword evidence="2" id="KW-1185">Reference proteome</keyword>
<evidence type="ECO:0008006" key="3">
    <source>
        <dbReference type="Google" id="ProtNLM"/>
    </source>
</evidence>
<dbReference type="CDD" id="cd00093">
    <property type="entry name" value="HTH_XRE"/>
    <property type="match status" value="1"/>
</dbReference>
<dbReference type="SUPFAM" id="SSF47413">
    <property type="entry name" value="lambda repressor-like DNA-binding domains"/>
    <property type="match status" value="1"/>
</dbReference>
<gene>
    <name evidence="1" type="ORF">GCM10022421_32310</name>
</gene>
<evidence type="ECO:0000313" key="2">
    <source>
        <dbReference type="Proteomes" id="UP001501479"/>
    </source>
</evidence>
<accession>A0ABP7EMZ1</accession>